<dbReference type="InterPro" id="IPR001867">
    <property type="entry name" value="OmpR/PhoB-type_DNA-bd"/>
</dbReference>
<evidence type="ECO:0000256" key="3">
    <source>
        <dbReference type="ARBA" id="ARBA00022553"/>
    </source>
</evidence>
<dbReference type="FunFam" id="1.10.10.10:FF:000099">
    <property type="entry name" value="Two-component system response regulator TorR"/>
    <property type="match status" value="1"/>
</dbReference>
<dbReference type="Pfam" id="PF00486">
    <property type="entry name" value="Trans_reg_C"/>
    <property type="match status" value="1"/>
</dbReference>
<evidence type="ECO:0000256" key="6">
    <source>
        <dbReference type="ARBA" id="ARBA00023125"/>
    </source>
</evidence>
<dbReference type="PROSITE" id="PS51755">
    <property type="entry name" value="OMPR_PHOB"/>
    <property type="match status" value="1"/>
</dbReference>
<dbReference type="SMART" id="SM00862">
    <property type="entry name" value="Trans_reg_C"/>
    <property type="match status" value="1"/>
</dbReference>
<evidence type="ECO:0000313" key="10">
    <source>
        <dbReference type="EMBL" id="SUZ68910.1"/>
    </source>
</evidence>
<dbReference type="InterPro" id="IPR036388">
    <property type="entry name" value="WH-like_DNA-bd_sf"/>
</dbReference>
<evidence type="ECO:0000259" key="8">
    <source>
        <dbReference type="PROSITE" id="PS50110"/>
    </source>
</evidence>
<dbReference type="SUPFAM" id="SSF46894">
    <property type="entry name" value="C-terminal effector domain of the bipartite response regulators"/>
    <property type="match status" value="1"/>
</dbReference>
<dbReference type="PROSITE" id="PS50110">
    <property type="entry name" value="RESPONSE_REGULATORY"/>
    <property type="match status" value="1"/>
</dbReference>
<keyword evidence="7" id="KW-0804">Transcription</keyword>
<dbReference type="Gene3D" id="6.10.250.690">
    <property type="match status" value="1"/>
</dbReference>
<reference evidence="10" key="1">
    <citation type="submission" date="2018-05" db="EMBL/GenBank/DDBJ databases">
        <authorList>
            <person name="Lanie J.A."/>
            <person name="Ng W.-L."/>
            <person name="Kazmierczak K.M."/>
            <person name="Andrzejewski T.M."/>
            <person name="Davidsen T.M."/>
            <person name="Wayne K.J."/>
            <person name="Tettelin H."/>
            <person name="Glass J.I."/>
            <person name="Rusch D."/>
            <person name="Podicherti R."/>
            <person name="Tsui H.-C.T."/>
            <person name="Winkler M.E."/>
        </authorList>
    </citation>
    <scope>NUCLEOTIDE SEQUENCE</scope>
</reference>
<evidence type="ECO:0000256" key="1">
    <source>
        <dbReference type="ARBA" id="ARBA00004496"/>
    </source>
</evidence>
<proteinExistence type="predicted"/>
<dbReference type="InterPro" id="IPR011006">
    <property type="entry name" value="CheY-like_superfamily"/>
</dbReference>
<evidence type="ECO:0000256" key="7">
    <source>
        <dbReference type="ARBA" id="ARBA00023163"/>
    </source>
</evidence>
<keyword evidence="6" id="KW-0238">DNA-binding</keyword>
<dbReference type="GO" id="GO:0006355">
    <property type="term" value="P:regulation of DNA-templated transcription"/>
    <property type="evidence" value="ECO:0007669"/>
    <property type="project" value="InterPro"/>
</dbReference>
<keyword evidence="5" id="KW-0805">Transcription regulation</keyword>
<dbReference type="EMBL" id="UINC01001047">
    <property type="protein sequence ID" value="SUZ68910.1"/>
    <property type="molecule type" value="Genomic_DNA"/>
</dbReference>
<dbReference type="Pfam" id="PF00072">
    <property type="entry name" value="Response_reg"/>
    <property type="match status" value="1"/>
</dbReference>
<dbReference type="AlphaFoldDB" id="A0A381PPQ7"/>
<dbReference type="CDD" id="cd00383">
    <property type="entry name" value="trans_reg_C"/>
    <property type="match status" value="1"/>
</dbReference>
<dbReference type="GO" id="GO:0000156">
    <property type="term" value="F:phosphorelay response regulator activity"/>
    <property type="evidence" value="ECO:0007669"/>
    <property type="project" value="TreeGrafter"/>
</dbReference>
<dbReference type="Gene3D" id="3.40.50.2300">
    <property type="match status" value="1"/>
</dbReference>
<gene>
    <name evidence="10" type="ORF">METZ01_LOCUS21764</name>
</gene>
<comment type="subcellular location">
    <subcellularLocation>
        <location evidence="1">Cytoplasm</location>
    </subcellularLocation>
</comment>
<dbReference type="InterPro" id="IPR058124">
    <property type="entry name" value="CpxR-like_REC"/>
</dbReference>
<keyword evidence="4" id="KW-0902">Two-component regulatory system</keyword>
<evidence type="ECO:0000256" key="5">
    <source>
        <dbReference type="ARBA" id="ARBA00023015"/>
    </source>
</evidence>
<dbReference type="InterPro" id="IPR016032">
    <property type="entry name" value="Sig_transdc_resp-reg_C-effctor"/>
</dbReference>
<name>A0A381PPQ7_9ZZZZ</name>
<dbReference type="PANTHER" id="PTHR48111:SF1">
    <property type="entry name" value="TWO-COMPONENT RESPONSE REGULATOR ORR33"/>
    <property type="match status" value="1"/>
</dbReference>
<protein>
    <recommendedName>
        <fullName evidence="11">Transcriptional regulator ycf27</fullName>
    </recommendedName>
</protein>
<dbReference type="SMART" id="SM00448">
    <property type="entry name" value="REC"/>
    <property type="match status" value="1"/>
</dbReference>
<dbReference type="Gene3D" id="1.10.10.10">
    <property type="entry name" value="Winged helix-like DNA-binding domain superfamily/Winged helix DNA-binding domain"/>
    <property type="match status" value="1"/>
</dbReference>
<dbReference type="FunFam" id="3.40.50.2300:FF:000001">
    <property type="entry name" value="DNA-binding response regulator PhoB"/>
    <property type="match status" value="1"/>
</dbReference>
<feature type="domain" description="Response regulatory" evidence="8">
    <location>
        <begin position="10"/>
        <end position="123"/>
    </location>
</feature>
<evidence type="ECO:0000259" key="9">
    <source>
        <dbReference type="PROSITE" id="PS51755"/>
    </source>
</evidence>
<organism evidence="10">
    <name type="scientific">marine metagenome</name>
    <dbReference type="NCBI Taxonomy" id="408172"/>
    <lineage>
        <taxon>unclassified sequences</taxon>
        <taxon>metagenomes</taxon>
        <taxon>ecological metagenomes</taxon>
    </lineage>
</organism>
<dbReference type="GO" id="GO:0032993">
    <property type="term" value="C:protein-DNA complex"/>
    <property type="evidence" value="ECO:0007669"/>
    <property type="project" value="TreeGrafter"/>
</dbReference>
<keyword evidence="3" id="KW-0597">Phosphoprotein</keyword>
<keyword evidence="2" id="KW-0963">Cytoplasm</keyword>
<sequence>MTSTTAVSGKILIIDDDEKLNRLLTDYLSKMGFTVLTATLPSAGLEKLEEETPDLVILDVMLPEMDGFEVCRTIRQSSSVPVVMLTARGEVMDRVVGLEIGADDYLPKPFEPRELVARIQAILRRIQTKSKSGIKTIGALCIDSHKYEVRVDDKLVHLTLNEFECLVLLVKNKGKVLNRDQIIEELRGIEWDAFNRSVDITMSRLRQKLGDDPKNPRFIKTIWGTGYLFIGGENEA</sequence>
<dbReference type="GO" id="GO:0000976">
    <property type="term" value="F:transcription cis-regulatory region binding"/>
    <property type="evidence" value="ECO:0007669"/>
    <property type="project" value="TreeGrafter"/>
</dbReference>
<feature type="domain" description="OmpR/PhoB-type" evidence="9">
    <location>
        <begin position="132"/>
        <end position="231"/>
    </location>
</feature>
<dbReference type="PANTHER" id="PTHR48111">
    <property type="entry name" value="REGULATOR OF RPOS"/>
    <property type="match status" value="1"/>
</dbReference>
<accession>A0A381PPQ7</accession>
<dbReference type="SUPFAM" id="SSF52172">
    <property type="entry name" value="CheY-like"/>
    <property type="match status" value="1"/>
</dbReference>
<evidence type="ECO:0000256" key="4">
    <source>
        <dbReference type="ARBA" id="ARBA00023012"/>
    </source>
</evidence>
<dbReference type="InterPro" id="IPR001789">
    <property type="entry name" value="Sig_transdc_resp-reg_receiver"/>
</dbReference>
<dbReference type="GO" id="GO:0005829">
    <property type="term" value="C:cytosol"/>
    <property type="evidence" value="ECO:0007669"/>
    <property type="project" value="TreeGrafter"/>
</dbReference>
<evidence type="ECO:0008006" key="11">
    <source>
        <dbReference type="Google" id="ProtNLM"/>
    </source>
</evidence>
<dbReference type="InterPro" id="IPR039420">
    <property type="entry name" value="WalR-like"/>
</dbReference>
<dbReference type="CDD" id="cd17623">
    <property type="entry name" value="REC_OmpR_CpxR"/>
    <property type="match status" value="1"/>
</dbReference>
<evidence type="ECO:0000256" key="2">
    <source>
        <dbReference type="ARBA" id="ARBA00022490"/>
    </source>
</evidence>